<accession>A0A8B7NSE2</accession>
<keyword evidence="17" id="KW-0812">Transmembrane</keyword>
<keyword evidence="5 14" id="KW-0732">Signal</keyword>
<dbReference type="GeneID" id="108673333"/>
<evidence type="ECO:0000256" key="6">
    <source>
        <dbReference type="ARBA" id="ARBA00022801"/>
    </source>
</evidence>
<comment type="catalytic activity">
    <reaction evidence="11">
        <text>Selective cleavage of 103-Arg-|-Ser-104 and 124-Ile-|-Ile-125 bonds in Limulus clotting factor B to form activated factor B. Cleavage of -Pro-Arg-|-Xaa- bonds in synthetic substrates.</text>
        <dbReference type="EC" id="3.4.21.84"/>
    </reaction>
</comment>
<keyword evidence="9" id="KW-0865">Zymogen</keyword>
<organism evidence="16 17">
    <name type="scientific">Hyalella azteca</name>
    <name type="common">Amphipod</name>
    <dbReference type="NCBI Taxonomy" id="294128"/>
    <lineage>
        <taxon>Eukaryota</taxon>
        <taxon>Metazoa</taxon>
        <taxon>Ecdysozoa</taxon>
        <taxon>Arthropoda</taxon>
        <taxon>Crustacea</taxon>
        <taxon>Multicrustacea</taxon>
        <taxon>Malacostraca</taxon>
        <taxon>Eumalacostraca</taxon>
        <taxon>Peracarida</taxon>
        <taxon>Amphipoda</taxon>
        <taxon>Senticaudata</taxon>
        <taxon>Talitrida</taxon>
        <taxon>Talitroidea</taxon>
        <taxon>Hyalellidae</taxon>
        <taxon>Hyalella</taxon>
    </lineage>
</organism>
<dbReference type="SUPFAM" id="SSF50494">
    <property type="entry name" value="Trypsin-like serine proteases"/>
    <property type="match status" value="3"/>
</dbReference>
<keyword evidence="6 13" id="KW-0378">Hydrolase</keyword>
<dbReference type="Pfam" id="PF00089">
    <property type="entry name" value="Trypsin"/>
    <property type="match status" value="3"/>
</dbReference>
<feature type="chain" id="PRO_5036862334" description="limulus clotting factor C" evidence="14">
    <location>
        <begin position="17"/>
        <end position="940"/>
    </location>
</feature>
<keyword evidence="3" id="KW-0768">Sushi</keyword>
<keyword evidence="8 13" id="KW-0720">Serine protease</keyword>
<dbReference type="OMA" id="YFIESIH"/>
<evidence type="ECO:0000259" key="15">
    <source>
        <dbReference type="PROSITE" id="PS50240"/>
    </source>
</evidence>
<dbReference type="EC" id="3.4.21.84" evidence="12"/>
<evidence type="ECO:0000256" key="5">
    <source>
        <dbReference type="ARBA" id="ARBA00022729"/>
    </source>
</evidence>
<evidence type="ECO:0000256" key="2">
    <source>
        <dbReference type="ARBA" id="ARBA00022525"/>
    </source>
</evidence>
<feature type="domain" description="Peptidase S1" evidence="15">
    <location>
        <begin position="410"/>
        <end position="641"/>
    </location>
</feature>
<evidence type="ECO:0000256" key="10">
    <source>
        <dbReference type="ARBA" id="ARBA00023157"/>
    </source>
</evidence>
<evidence type="ECO:0000256" key="1">
    <source>
        <dbReference type="ARBA" id="ARBA00004613"/>
    </source>
</evidence>
<evidence type="ECO:0000256" key="9">
    <source>
        <dbReference type="ARBA" id="ARBA00023145"/>
    </source>
</evidence>
<dbReference type="PRINTS" id="PR00722">
    <property type="entry name" value="CHYMOTRYPSIN"/>
</dbReference>
<dbReference type="GO" id="GO:0006508">
    <property type="term" value="P:proteolysis"/>
    <property type="evidence" value="ECO:0007669"/>
    <property type="project" value="UniProtKB-KW"/>
</dbReference>
<dbReference type="PANTHER" id="PTHR24264">
    <property type="entry name" value="TRYPSIN-RELATED"/>
    <property type="match status" value="1"/>
</dbReference>
<sequence length="940" mass="100624">MFKAVVVAVICCTAYAAGNPAAGVEWRWTPRHLTVSPNVHAVPYKQVIDSYVPRVYTPGTRQVEGCGPVPAQDRIVGGEEAVPHSYPWMVALFIDDIYFCGGSIIDDQWILTAAHCMDGARSVDVVAGAHNIRQNEPSQVTLTSTDFTVHEDWGSILIRNDVAIIHLPEKLTWSAEIAPVCLPAASAPELQAGVLVNPSGWGRPSDAQSSISDVLRQVVVPVESNEVCGTYYGASVTPDVICIDSTGGKGTCNGDSGGPLNYVDGGKTYTRGIVSYGSSTGCETGYPDAFTRVTHYLDWISEKTGIAIDQLKPILYKTQCHISIATCLLALNLKMFIRSVVVAFACCAAVAAGNPAAGVEWRWTPRHLTVSPNVHAAPYKQVIESYVPRGYTPGTRQVAGCGPVPAQDRIVGGEEAVPHSYPWMVALFIDDMYFCGGSIIDDQWILTAAHCMDGAASVEVVAGAHNVRQNEPTQLTFTSTDFTIHEHYNDALIRDDIAVIHLPEPLVWSSYIAPVCLPAASAPELQDGVLVNPSGWGRPSDTQSTISDVLRQVVVPVLSNDVCADTYGGASVTPNVICIDSTGGKGTCMGDSGGPMNYVDGGKTYTRGIVSYGSSTGCETGYPDVFTRVTHYLDWISEKTGIAIDSAGNPAAGAEWRWTPRHLTVSPNVHAAPYKQVIESYVPRVYTPGTRLVSGCGVVPFKDRISGGQEAWPHSYPWMVALFIDDAYFCGGSIIDDQWILTAAHCMDGARKVVVVAGAHNLQQNEPSQVSMTSMNFIIHENYGSILVRNDIAVIRLPEPLVWSDYIAPVCLPSLSAPELVAGTEVIVTGWGSISDGQSSTSNVLLQVVLQVLDNAVCRDNYGLFVTSNVICTDSTGDKGPCDGDSGGPMNYVDGGQTYTRGIVSYGSSTGCETGVPVVYTRVTHYLDWISDITGIAVDS</sequence>
<dbReference type="OrthoDB" id="5565075at2759"/>
<keyword evidence="16" id="KW-1185">Reference proteome</keyword>
<dbReference type="InterPro" id="IPR033116">
    <property type="entry name" value="TRYPSIN_SER"/>
</dbReference>
<dbReference type="PROSITE" id="PS50240">
    <property type="entry name" value="TRYPSIN_DOM"/>
    <property type="match status" value="3"/>
</dbReference>
<feature type="signal peptide" evidence="14">
    <location>
        <begin position="1"/>
        <end position="16"/>
    </location>
</feature>
<keyword evidence="4 13" id="KW-0645">Protease</keyword>
<dbReference type="GO" id="GO:0042381">
    <property type="term" value="P:hemolymph coagulation"/>
    <property type="evidence" value="ECO:0007669"/>
    <property type="project" value="UniProtKB-KW"/>
</dbReference>
<dbReference type="PROSITE" id="PS00134">
    <property type="entry name" value="TRYPSIN_HIS"/>
    <property type="match status" value="3"/>
</dbReference>
<dbReference type="CDD" id="cd00190">
    <property type="entry name" value="Tryp_SPc"/>
    <property type="match status" value="3"/>
</dbReference>
<proteinExistence type="predicted"/>
<protein>
    <recommendedName>
        <fullName evidence="12">limulus clotting factor C</fullName>
        <ecNumber evidence="12">3.4.21.84</ecNumber>
    </recommendedName>
</protein>
<keyword evidence="10" id="KW-1015">Disulfide bond</keyword>
<gene>
    <name evidence="17" type="primary">LOC108673333</name>
</gene>
<dbReference type="KEGG" id="hazt:108673333"/>
<dbReference type="SMART" id="SM00020">
    <property type="entry name" value="Tryp_SPc"/>
    <property type="match status" value="3"/>
</dbReference>
<dbReference type="InterPro" id="IPR043504">
    <property type="entry name" value="Peptidase_S1_PA_chymotrypsin"/>
</dbReference>
<dbReference type="GO" id="GO:0005615">
    <property type="term" value="C:extracellular space"/>
    <property type="evidence" value="ECO:0007669"/>
    <property type="project" value="TreeGrafter"/>
</dbReference>
<dbReference type="InterPro" id="IPR050127">
    <property type="entry name" value="Serine_Proteases_S1"/>
</dbReference>
<keyword evidence="2" id="KW-0964">Secreted</keyword>
<evidence type="ECO:0000256" key="13">
    <source>
        <dbReference type="RuleBase" id="RU363034"/>
    </source>
</evidence>
<keyword evidence="7" id="KW-0353">Hemolymph clotting</keyword>
<reference evidence="17" key="1">
    <citation type="submission" date="2025-08" db="UniProtKB">
        <authorList>
            <consortium name="RefSeq"/>
        </authorList>
    </citation>
    <scope>IDENTIFICATION</scope>
    <source>
        <tissue evidence="17">Whole organism</tissue>
    </source>
</reference>
<evidence type="ECO:0000313" key="16">
    <source>
        <dbReference type="Proteomes" id="UP000694843"/>
    </source>
</evidence>
<dbReference type="InterPro" id="IPR001314">
    <property type="entry name" value="Peptidase_S1A"/>
</dbReference>
<evidence type="ECO:0000256" key="11">
    <source>
        <dbReference type="ARBA" id="ARBA00052079"/>
    </source>
</evidence>
<dbReference type="PROSITE" id="PS00135">
    <property type="entry name" value="TRYPSIN_SER"/>
    <property type="match status" value="3"/>
</dbReference>
<dbReference type="RefSeq" id="XP_018016632.2">
    <property type="nucleotide sequence ID" value="XM_018161143.2"/>
</dbReference>
<feature type="domain" description="Peptidase S1" evidence="15">
    <location>
        <begin position="75"/>
        <end position="305"/>
    </location>
</feature>
<dbReference type="Gene3D" id="2.40.10.10">
    <property type="entry name" value="Trypsin-like serine proteases"/>
    <property type="match status" value="6"/>
</dbReference>
<dbReference type="AlphaFoldDB" id="A0A8B7NSE2"/>
<dbReference type="InterPro" id="IPR009003">
    <property type="entry name" value="Peptidase_S1_PA"/>
</dbReference>
<keyword evidence="17" id="KW-0472">Membrane</keyword>
<dbReference type="Proteomes" id="UP000694843">
    <property type="component" value="Unplaced"/>
</dbReference>
<evidence type="ECO:0000256" key="3">
    <source>
        <dbReference type="ARBA" id="ARBA00022659"/>
    </source>
</evidence>
<evidence type="ECO:0000256" key="14">
    <source>
        <dbReference type="SAM" id="SignalP"/>
    </source>
</evidence>
<evidence type="ECO:0000256" key="12">
    <source>
        <dbReference type="ARBA" id="ARBA00066707"/>
    </source>
</evidence>
<comment type="subcellular location">
    <subcellularLocation>
        <location evidence="1">Secreted</location>
    </subcellularLocation>
</comment>
<dbReference type="FunFam" id="2.40.10.10:FF:000120">
    <property type="entry name" value="Putative serine protease"/>
    <property type="match status" value="2"/>
</dbReference>
<dbReference type="InterPro" id="IPR001254">
    <property type="entry name" value="Trypsin_dom"/>
</dbReference>
<dbReference type="PANTHER" id="PTHR24264:SF65">
    <property type="entry name" value="SRCR DOMAIN-CONTAINING PROTEIN"/>
    <property type="match status" value="1"/>
</dbReference>
<dbReference type="FunFam" id="2.40.10.10:FF:000146">
    <property type="entry name" value="Serine protease 53"/>
    <property type="match status" value="1"/>
</dbReference>
<dbReference type="InterPro" id="IPR018114">
    <property type="entry name" value="TRYPSIN_HIS"/>
</dbReference>
<feature type="domain" description="Peptidase S1" evidence="15">
    <location>
        <begin position="705"/>
        <end position="935"/>
    </location>
</feature>
<evidence type="ECO:0000313" key="17">
    <source>
        <dbReference type="RefSeq" id="XP_018016632.2"/>
    </source>
</evidence>
<evidence type="ECO:0000256" key="4">
    <source>
        <dbReference type="ARBA" id="ARBA00022670"/>
    </source>
</evidence>
<evidence type="ECO:0000256" key="8">
    <source>
        <dbReference type="ARBA" id="ARBA00022825"/>
    </source>
</evidence>
<evidence type="ECO:0000256" key="7">
    <source>
        <dbReference type="ARBA" id="ARBA00022820"/>
    </source>
</evidence>
<name>A0A8B7NSE2_HYAAZ</name>
<dbReference type="GO" id="GO:0004252">
    <property type="term" value="F:serine-type endopeptidase activity"/>
    <property type="evidence" value="ECO:0007669"/>
    <property type="project" value="InterPro"/>
</dbReference>